<proteinExistence type="predicted"/>
<dbReference type="AlphaFoldDB" id="A0A512NA35"/>
<accession>A0A512NA35</accession>
<reference evidence="1 2" key="1">
    <citation type="submission" date="2019-07" db="EMBL/GenBank/DDBJ databases">
        <title>Whole genome shotgun sequence of Reyranella soli NBRC 108950.</title>
        <authorList>
            <person name="Hosoyama A."/>
            <person name="Uohara A."/>
            <person name="Ohji S."/>
            <person name="Ichikawa N."/>
        </authorList>
    </citation>
    <scope>NUCLEOTIDE SEQUENCE [LARGE SCALE GENOMIC DNA]</scope>
    <source>
        <strain evidence="1 2">NBRC 108950</strain>
    </source>
</reference>
<name>A0A512NA35_9HYPH</name>
<gene>
    <name evidence="1" type="ORF">RSO01_29880</name>
</gene>
<keyword evidence="2" id="KW-1185">Reference proteome</keyword>
<comment type="caution">
    <text evidence="1">The sequence shown here is derived from an EMBL/GenBank/DDBJ whole genome shotgun (WGS) entry which is preliminary data.</text>
</comment>
<evidence type="ECO:0000313" key="2">
    <source>
        <dbReference type="Proteomes" id="UP000321058"/>
    </source>
</evidence>
<evidence type="ECO:0000313" key="1">
    <source>
        <dbReference type="EMBL" id="GEP55822.1"/>
    </source>
</evidence>
<sequence>MSEERKKVMQRFEDRLARLEALRHEMPARWQIFHLHNALNALPHDHGTADLHLDEFDRHDLAKEYPELEADKVPSVDEIRTRFDNLAGGLL</sequence>
<dbReference type="OrthoDB" id="7375967at2"/>
<dbReference type="EMBL" id="BKAJ01000046">
    <property type="protein sequence ID" value="GEP55822.1"/>
    <property type="molecule type" value="Genomic_DNA"/>
</dbReference>
<organism evidence="1 2">
    <name type="scientific">Reyranella soli</name>
    <dbReference type="NCBI Taxonomy" id="1230389"/>
    <lineage>
        <taxon>Bacteria</taxon>
        <taxon>Pseudomonadati</taxon>
        <taxon>Pseudomonadota</taxon>
        <taxon>Alphaproteobacteria</taxon>
        <taxon>Hyphomicrobiales</taxon>
        <taxon>Reyranellaceae</taxon>
        <taxon>Reyranella</taxon>
    </lineage>
</organism>
<protein>
    <submittedName>
        <fullName evidence="1">Uncharacterized protein</fullName>
    </submittedName>
</protein>
<dbReference type="Proteomes" id="UP000321058">
    <property type="component" value="Unassembled WGS sequence"/>
</dbReference>
<dbReference type="RefSeq" id="WP_147149907.1">
    <property type="nucleotide sequence ID" value="NZ_BKAJ01000046.1"/>
</dbReference>